<dbReference type="AlphaFoldDB" id="A0AAV4P313"/>
<protein>
    <recommendedName>
        <fullName evidence="1">VWFC domain-containing protein</fullName>
    </recommendedName>
</protein>
<reference evidence="2 3" key="1">
    <citation type="submission" date="2021-06" db="EMBL/GenBank/DDBJ databases">
        <title>Caerostris extrusa draft genome.</title>
        <authorList>
            <person name="Kono N."/>
            <person name="Arakawa K."/>
        </authorList>
    </citation>
    <scope>NUCLEOTIDE SEQUENCE [LARGE SCALE GENOMIC DNA]</scope>
</reference>
<feature type="domain" description="VWFC" evidence="1">
    <location>
        <begin position="145"/>
        <end position="218"/>
    </location>
</feature>
<keyword evidence="3" id="KW-1185">Reference proteome</keyword>
<dbReference type="InterPro" id="IPR001007">
    <property type="entry name" value="VWF_dom"/>
</dbReference>
<dbReference type="EMBL" id="BPLR01003940">
    <property type="protein sequence ID" value="GIX90423.1"/>
    <property type="molecule type" value="Genomic_DNA"/>
</dbReference>
<sequence length="1000" mass="107379">MYAGDFFLLLASGRGQVFKRRHRRDVNSSVRPPVRVPGKKYSEGDDLPTGRLCLSCKCTADFMEPNDRHCSVIQCPQTNHLQLGCMPVYDDNGCCPVDWKCGEKDKCEKRFMRHYEAKGCTPLYEEGSECPVRFNCPKDVRLNDTACQFKGRLYAKGEDIDTGNPCQICSCQQDWDDKGVDIQCISVECPSVFAPPLNDSCRAVYEEGKCCSVRTDCDTEADEQKPVQTCEHGGKTYRLGEKIYPEEDPCLICRCTEEWTGILGNSCKVHDCALERDRKQLLKGCLPIYHEATCCPIEFFCGTPEEGFVNPVIPYVSQEDLKSNMTCVFKGAHYKVGDVLDFHHPTSCVTCKCTTPPDLTCVHRSCPRPPNDDYENCHPSYNPGQCCPTYDCDHRLMARAPTPHCSPVQCSAGCSVVTVHNSCPFCQCQEKLCSPPSCAPECTLQILEGQCPQCNCLDTVQAQIACSPVKCPAHCHEVVSSLGCPVCVCGPLCTPPKCEAGCWVKRDVPQGECPGCECDDNQEIRGMQCSPVKCPAACREAIGQSGCPACVCDTLCSPPKCEPGCEVDTSPQPLGSCPGCTCADQDPLPRLQCSPVKCGPLCHEAYDGNGCPTCICDPLCSPPVCEEGCTLKHDDALGPCPTCKCESGGEGSCPRVSCGPQCEKVVASDGCPTCSCGALCSNPRCEAGCHLEFDNTAGPCAACVCPPPKLSDPVISCSVPKCEADCTVDYSAEPCPACTCGVSSGIQCSPPKCEEGCRIDYSAHPCPACACNDTQPAIPILQCSPPKCDEGCRIDYNAKPCPACTCIRRSPSRRPQCSTPQCPSGCSVDYGAVPCPTCVCAVEPRSGIQCSMPRCEAGCEINHNATPCPTCVCESKTVSCSPPKCDPGCQVDMSAKPCPACVCLSVPQSGILCSPPKCREGCRIDYNAKPCPVCICDGSTAGVSDILCSPPKCDAGCKINYDSRPCPSCSCGEAPPPTGAPFSLLFIYLFIYLLIKHCIE</sequence>
<evidence type="ECO:0000313" key="3">
    <source>
        <dbReference type="Proteomes" id="UP001054945"/>
    </source>
</evidence>
<proteinExistence type="predicted"/>
<comment type="caution">
    <text evidence="2">The sequence shown here is derived from an EMBL/GenBank/DDBJ whole genome shotgun (WGS) entry which is preliminary data.</text>
</comment>
<feature type="domain" description="VWFC" evidence="1">
    <location>
        <begin position="325"/>
        <end position="393"/>
    </location>
</feature>
<dbReference type="PROSITE" id="PS50184">
    <property type="entry name" value="VWFC_2"/>
    <property type="match status" value="2"/>
</dbReference>
<evidence type="ECO:0000313" key="2">
    <source>
        <dbReference type="EMBL" id="GIX90423.1"/>
    </source>
</evidence>
<evidence type="ECO:0000259" key="1">
    <source>
        <dbReference type="PROSITE" id="PS50184"/>
    </source>
</evidence>
<dbReference type="SMART" id="SM00214">
    <property type="entry name" value="VWC"/>
    <property type="match status" value="2"/>
</dbReference>
<gene>
    <name evidence="2" type="primary">AVEN_156109_1</name>
    <name evidence="2" type="ORF">CEXT_548651</name>
</gene>
<organism evidence="2 3">
    <name type="scientific">Caerostris extrusa</name>
    <name type="common">Bark spider</name>
    <name type="synonym">Caerostris bankana</name>
    <dbReference type="NCBI Taxonomy" id="172846"/>
    <lineage>
        <taxon>Eukaryota</taxon>
        <taxon>Metazoa</taxon>
        <taxon>Ecdysozoa</taxon>
        <taxon>Arthropoda</taxon>
        <taxon>Chelicerata</taxon>
        <taxon>Arachnida</taxon>
        <taxon>Araneae</taxon>
        <taxon>Araneomorphae</taxon>
        <taxon>Entelegynae</taxon>
        <taxon>Araneoidea</taxon>
        <taxon>Araneidae</taxon>
        <taxon>Caerostris</taxon>
    </lineage>
</organism>
<dbReference type="Proteomes" id="UP001054945">
    <property type="component" value="Unassembled WGS sequence"/>
</dbReference>
<name>A0AAV4P313_CAEEX</name>
<accession>A0AAV4P313</accession>